<evidence type="ECO:0000256" key="1">
    <source>
        <dbReference type="SAM" id="Phobius"/>
    </source>
</evidence>
<protein>
    <submittedName>
        <fullName evidence="3">Pilus assembly protein</fullName>
    </submittedName>
</protein>
<keyword evidence="1" id="KW-0472">Membrane</keyword>
<feature type="domain" description="TadE-like" evidence="2">
    <location>
        <begin position="17"/>
        <end position="59"/>
    </location>
</feature>
<dbReference type="AlphaFoldDB" id="A0A3S0H0D0"/>
<dbReference type="RefSeq" id="WP_093304388.1">
    <property type="nucleotide sequence ID" value="NZ_RXOE01000003.1"/>
</dbReference>
<keyword evidence="1" id="KW-1133">Transmembrane helix</keyword>
<keyword evidence="4" id="KW-1185">Reference proteome</keyword>
<gene>
    <name evidence="3" type="ORF">EJP69_15645</name>
</gene>
<dbReference type="Proteomes" id="UP000267418">
    <property type="component" value="Unassembled WGS sequence"/>
</dbReference>
<sequence>MATPRLLTRTRAHSQRGAYAVEFAMVFLIFFALLYGIISYGMLFAFRLGLQNAAEDGARAALRYQSTFAARATQAQTTATASSNWMPAVVTRTVSATVCGVVSNNCTAPTCGATWDTRCQMVVTVTATNLQMLLPPFPSFAMPTTIVGKASMLLDGRAP</sequence>
<keyword evidence="1" id="KW-0812">Transmembrane</keyword>
<feature type="transmembrane region" description="Helical" evidence="1">
    <location>
        <begin position="21"/>
        <end position="46"/>
    </location>
</feature>
<name>A0A3S0H0D0_9BURK</name>
<dbReference type="EMBL" id="RXOE01000003">
    <property type="protein sequence ID" value="RTQ33801.1"/>
    <property type="molecule type" value="Genomic_DNA"/>
</dbReference>
<dbReference type="InterPro" id="IPR012495">
    <property type="entry name" value="TadE-like_dom"/>
</dbReference>
<accession>A0A3S0H0D0</accession>
<proteinExistence type="predicted"/>
<reference evidence="3 4" key="1">
    <citation type="submission" date="2018-12" db="EMBL/GenBank/DDBJ databases">
        <title>The genome of Variovorax gossypii DSM 100435.</title>
        <authorList>
            <person name="Gao J."/>
            <person name="Sun J."/>
        </authorList>
    </citation>
    <scope>NUCLEOTIDE SEQUENCE [LARGE SCALE GENOMIC DNA]</scope>
    <source>
        <strain evidence="3 4">DSM 100435</strain>
    </source>
</reference>
<evidence type="ECO:0000313" key="4">
    <source>
        <dbReference type="Proteomes" id="UP000267418"/>
    </source>
</evidence>
<evidence type="ECO:0000313" key="3">
    <source>
        <dbReference type="EMBL" id="RTQ33801.1"/>
    </source>
</evidence>
<dbReference type="Pfam" id="PF07811">
    <property type="entry name" value="TadE"/>
    <property type="match status" value="1"/>
</dbReference>
<evidence type="ECO:0000259" key="2">
    <source>
        <dbReference type="Pfam" id="PF07811"/>
    </source>
</evidence>
<organism evidence="3 4">
    <name type="scientific">Variovorax gossypii</name>
    <dbReference type="NCBI Taxonomy" id="1679495"/>
    <lineage>
        <taxon>Bacteria</taxon>
        <taxon>Pseudomonadati</taxon>
        <taxon>Pseudomonadota</taxon>
        <taxon>Betaproteobacteria</taxon>
        <taxon>Burkholderiales</taxon>
        <taxon>Comamonadaceae</taxon>
        <taxon>Variovorax</taxon>
    </lineage>
</organism>
<comment type="caution">
    <text evidence="3">The sequence shown here is derived from an EMBL/GenBank/DDBJ whole genome shotgun (WGS) entry which is preliminary data.</text>
</comment>
<dbReference type="OrthoDB" id="8688629at2"/>